<evidence type="ECO:0008006" key="2">
    <source>
        <dbReference type="Google" id="ProtNLM"/>
    </source>
</evidence>
<sequence length="75" mass="8348">MSDITVVYYTSNYMTGKFIEKTKEQLLSVIGDLPLISVSHKPMNFGTNICVGDVGRSHLNIYRQILVGARGARTK</sequence>
<feature type="non-terminal residue" evidence="1">
    <location>
        <position position="75"/>
    </location>
</feature>
<name>A0A0F9A8T9_9ZZZZ</name>
<evidence type="ECO:0000313" key="1">
    <source>
        <dbReference type="EMBL" id="KKL05880.1"/>
    </source>
</evidence>
<organism evidence="1">
    <name type="scientific">marine sediment metagenome</name>
    <dbReference type="NCBI Taxonomy" id="412755"/>
    <lineage>
        <taxon>unclassified sequences</taxon>
        <taxon>metagenomes</taxon>
        <taxon>ecological metagenomes</taxon>
    </lineage>
</organism>
<gene>
    <name evidence="1" type="ORF">LCGC14_2601630</name>
</gene>
<proteinExistence type="predicted"/>
<protein>
    <recommendedName>
        <fullName evidence="2">Flavodoxin-like domain-containing protein</fullName>
    </recommendedName>
</protein>
<comment type="caution">
    <text evidence="1">The sequence shown here is derived from an EMBL/GenBank/DDBJ whole genome shotgun (WGS) entry which is preliminary data.</text>
</comment>
<accession>A0A0F9A8T9</accession>
<dbReference type="AlphaFoldDB" id="A0A0F9A8T9"/>
<dbReference type="EMBL" id="LAZR01043940">
    <property type="protein sequence ID" value="KKL05880.1"/>
    <property type="molecule type" value="Genomic_DNA"/>
</dbReference>
<reference evidence="1" key="1">
    <citation type="journal article" date="2015" name="Nature">
        <title>Complex archaea that bridge the gap between prokaryotes and eukaryotes.</title>
        <authorList>
            <person name="Spang A."/>
            <person name="Saw J.H."/>
            <person name="Jorgensen S.L."/>
            <person name="Zaremba-Niedzwiedzka K."/>
            <person name="Martijn J."/>
            <person name="Lind A.E."/>
            <person name="van Eijk R."/>
            <person name="Schleper C."/>
            <person name="Guy L."/>
            <person name="Ettema T.J."/>
        </authorList>
    </citation>
    <scope>NUCLEOTIDE SEQUENCE</scope>
</reference>